<comment type="caution">
    <text evidence="2">The sequence shown here is derived from an EMBL/GenBank/DDBJ whole genome shotgun (WGS) entry which is preliminary data.</text>
</comment>
<evidence type="ECO:0000259" key="1">
    <source>
        <dbReference type="Pfam" id="PF05685"/>
    </source>
</evidence>
<dbReference type="OrthoDB" id="4537149at2"/>
<dbReference type="EMBL" id="VIWT01000001">
    <property type="protein sequence ID" value="TWF99554.1"/>
    <property type="molecule type" value="Genomic_DNA"/>
</dbReference>
<dbReference type="InterPro" id="IPR008538">
    <property type="entry name" value="Uma2"/>
</dbReference>
<dbReference type="Gene3D" id="3.90.1570.10">
    <property type="entry name" value="tt1808, chain A"/>
    <property type="match status" value="1"/>
</dbReference>
<dbReference type="InterPro" id="IPR012296">
    <property type="entry name" value="Nuclease_put_TT1808"/>
</dbReference>
<dbReference type="AlphaFoldDB" id="A0A561UJL7"/>
<protein>
    <submittedName>
        <fullName evidence="2">Putative restriction endonuclease</fullName>
    </submittedName>
</protein>
<keyword evidence="2" id="KW-0255">Endonuclease</keyword>
<dbReference type="Pfam" id="PF05685">
    <property type="entry name" value="Uma2"/>
    <property type="match status" value="1"/>
</dbReference>
<keyword evidence="3" id="KW-1185">Reference proteome</keyword>
<dbReference type="RefSeq" id="WP_145905787.1">
    <property type="nucleotide sequence ID" value="NZ_BAAAMZ010000006.1"/>
</dbReference>
<dbReference type="PANTHER" id="PTHR35400:SF3">
    <property type="entry name" value="SLL1072 PROTEIN"/>
    <property type="match status" value="1"/>
</dbReference>
<dbReference type="CDD" id="cd06260">
    <property type="entry name" value="DUF820-like"/>
    <property type="match status" value="1"/>
</dbReference>
<feature type="domain" description="Putative restriction endonuclease" evidence="1">
    <location>
        <begin position="17"/>
        <end position="174"/>
    </location>
</feature>
<keyword evidence="2" id="KW-0378">Hydrolase</keyword>
<dbReference type="PANTHER" id="PTHR35400">
    <property type="entry name" value="SLR1083 PROTEIN"/>
    <property type="match status" value="1"/>
</dbReference>
<reference evidence="2 3" key="1">
    <citation type="submission" date="2019-06" db="EMBL/GenBank/DDBJ databases">
        <title>Sequencing the genomes of 1000 actinobacteria strains.</title>
        <authorList>
            <person name="Klenk H.-P."/>
        </authorList>
    </citation>
    <scope>NUCLEOTIDE SEQUENCE [LARGE SCALE GENOMIC DNA]</scope>
    <source>
        <strain evidence="2 3">DSM 44826</strain>
    </source>
</reference>
<name>A0A561UJL7_9ACTN</name>
<keyword evidence="2" id="KW-0540">Nuclease</keyword>
<dbReference type="Proteomes" id="UP000317940">
    <property type="component" value="Unassembled WGS sequence"/>
</dbReference>
<gene>
    <name evidence="2" type="ORF">FHX73_113401</name>
</gene>
<dbReference type="SUPFAM" id="SSF52980">
    <property type="entry name" value="Restriction endonuclease-like"/>
    <property type="match status" value="1"/>
</dbReference>
<proteinExistence type="predicted"/>
<accession>A0A561UJL7</accession>
<sequence>MSSTVPTDAHGLVRLLESLPEFDAYRVELIDGKIVLLPSATPFHNLIQVSVSAQLHQQGWAAMTEQALCSPDRSFEPKPDVIATGFEQIEDNANPLPAERVLLTVEIVSTDRDSDYAKKRLWYAASGVPLYLIIDPNDGLWELHSGPRGALYRIVERGEFGEAVELPAPFTFALDTAQFKLYPPRPGF</sequence>
<organism evidence="2 3">
    <name type="scientific">Kitasatospora viridis</name>
    <dbReference type="NCBI Taxonomy" id="281105"/>
    <lineage>
        <taxon>Bacteria</taxon>
        <taxon>Bacillati</taxon>
        <taxon>Actinomycetota</taxon>
        <taxon>Actinomycetes</taxon>
        <taxon>Kitasatosporales</taxon>
        <taxon>Streptomycetaceae</taxon>
        <taxon>Kitasatospora</taxon>
    </lineage>
</organism>
<evidence type="ECO:0000313" key="2">
    <source>
        <dbReference type="EMBL" id="TWF99554.1"/>
    </source>
</evidence>
<dbReference type="GO" id="GO:0004519">
    <property type="term" value="F:endonuclease activity"/>
    <property type="evidence" value="ECO:0007669"/>
    <property type="project" value="UniProtKB-KW"/>
</dbReference>
<dbReference type="InterPro" id="IPR011335">
    <property type="entry name" value="Restrct_endonuc-II-like"/>
</dbReference>
<evidence type="ECO:0000313" key="3">
    <source>
        <dbReference type="Proteomes" id="UP000317940"/>
    </source>
</evidence>